<evidence type="ECO:0000256" key="2">
    <source>
        <dbReference type="ARBA" id="ARBA00004950"/>
    </source>
</evidence>
<dbReference type="NCBIfam" id="TIGR00551">
    <property type="entry name" value="nadB"/>
    <property type="match status" value="1"/>
</dbReference>
<dbReference type="Gene3D" id="3.50.50.60">
    <property type="entry name" value="FAD/NAD(P)-binding domain"/>
    <property type="match status" value="1"/>
</dbReference>
<dbReference type="InterPro" id="IPR027477">
    <property type="entry name" value="Succ_DH/fumarate_Rdtase_cat_sf"/>
</dbReference>
<proteinExistence type="inferred from homology"/>
<dbReference type="Pfam" id="PF00890">
    <property type="entry name" value="FAD_binding_2"/>
    <property type="match status" value="1"/>
</dbReference>
<keyword evidence="5 11" id="KW-0285">Flavoprotein</keyword>
<sequence length="513" mass="53344">MTRLDGLHGQVAIIGSGIAGLMAALELAPRPVVLITRSGLGQESSSAWAQGGIAAALGADDDVALHLADTLAAGDGLCDDAIAAEILSETSEAIATLEHHGVAFDRTPSGAFDFGREAAHSRRRILHIDGDGTGAGITSTLVRAVQNCSSVTCLTGADARRLMVRNGRIVGVHLQDDDGAAILRTGLVILATGGCAGLFDASTNPSGNFGAGLAMALVAGAAVRDMEFMQFHPTALATTRAPLALISEAVRGEGAILIDQSGRRFMLQTPGAELAPRDVVARAVHEVITDGGRAYLDARKPLGARFKTRFPGIHALCQSDGIDPAVDPIPVRPVAHYHMGGVAVDRQGRSTVPGLWAIGECAATGLHGGNRLASNSLLEAVVMGRRAARDVARQEGFTPLVETDPPVLQKANPSTLHPVISQELGVTRDGAGLGRAMSWLEPYVQTGDAAADPALVALSVAVFADLRRESRGGHYRSDHPDPAPNPRSNTMTLTEILAHAQSANAHPQLKRQA</sequence>
<comment type="pathway">
    <text evidence="2 11">Cofactor biosynthesis; NAD(+) biosynthesis; iminoaspartate from L-aspartate (oxidase route): step 1/1.</text>
</comment>
<dbReference type="InterPro" id="IPR015939">
    <property type="entry name" value="Fum_Rdtase/Succ_DH_flav-like_C"/>
</dbReference>
<dbReference type="GO" id="GO:0034628">
    <property type="term" value="P:'de novo' NAD+ biosynthetic process from L-aspartate"/>
    <property type="evidence" value="ECO:0007669"/>
    <property type="project" value="TreeGrafter"/>
</dbReference>
<evidence type="ECO:0000256" key="7">
    <source>
        <dbReference type="ARBA" id="ARBA00022827"/>
    </source>
</evidence>
<reference evidence="15" key="1">
    <citation type="submission" date="2018-03" db="EMBL/GenBank/DDBJ databases">
        <authorList>
            <person name="Rodrigo-Torres L."/>
            <person name="Arahal R. D."/>
            <person name="Lucena T."/>
        </authorList>
    </citation>
    <scope>NUCLEOTIDE SEQUENCE [LARGE SCALE GENOMIC DNA]</scope>
    <source>
        <strain evidence="15">CECT 7615</strain>
    </source>
</reference>
<organism evidence="14 15">
    <name type="scientific">Falsiruegeria mediterranea M17</name>
    <dbReference type="NCBI Taxonomy" id="1200281"/>
    <lineage>
        <taxon>Bacteria</taxon>
        <taxon>Pseudomonadati</taxon>
        <taxon>Pseudomonadota</taxon>
        <taxon>Alphaproteobacteria</taxon>
        <taxon>Rhodobacterales</taxon>
        <taxon>Roseobacteraceae</taxon>
        <taxon>Falsiruegeria</taxon>
    </lineage>
</organism>
<dbReference type="PANTHER" id="PTHR42716:SF2">
    <property type="entry name" value="L-ASPARTATE OXIDASE, CHLOROPLASTIC"/>
    <property type="match status" value="1"/>
</dbReference>
<dbReference type="UniPathway" id="UPA00253">
    <property type="reaction ID" value="UER00326"/>
</dbReference>
<evidence type="ECO:0000256" key="10">
    <source>
        <dbReference type="NCBIfam" id="TIGR00551"/>
    </source>
</evidence>
<dbReference type="InterPro" id="IPR037099">
    <property type="entry name" value="Fum_R/Succ_DH_flav-like_C_sf"/>
</dbReference>
<accession>A0A2R8CE04</accession>
<dbReference type="EMBL" id="ONZG01000012">
    <property type="protein sequence ID" value="SPJ30599.1"/>
    <property type="molecule type" value="Genomic_DNA"/>
</dbReference>
<dbReference type="InterPro" id="IPR005288">
    <property type="entry name" value="NadB"/>
</dbReference>
<dbReference type="InterPro" id="IPR036188">
    <property type="entry name" value="FAD/NAD-bd_sf"/>
</dbReference>
<comment type="function">
    <text evidence="11">Catalyzes the oxidation of L-aspartate to iminoaspartate.</text>
</comment>
<evidence type="ECO:0000256" key="1">
    <source>
        <dbReference type="ARBA" id="ARBA00001974"/>
    </source>
</evidence>
<evidence type="ECO:0000313" key="15">
    <source>
        <dbReference type="Proteomes" id="UP000244898"/>
    </source>
</evidence>
<protein>
    <recommendedName>
        <fullName evidence="4 10">L-aspartate oxidase</fullName>
        <ecNumber evidence="4 10">1.4.3.16</ecNumber>
    </recommendedName>
</protein>
<comment type="cofactor">
    <cofactor evidence="1 11">
        <name>FAD</name>
        <dbReference type="ChEBI" id="CHEBI:57692"/>
    </cofactor>
</comment>
<dbReference type="GO" id="GO:0005737">
    <property type="term" value="C:cytoplasm"/>
    <property type="evidence" value="ECO:0007669"/>
    <property type="project" value="UniProtKB-SubCell"/>
</dbReference>
<evidence type="ECO:0000256" key="6">
    <source>
        <dbReference type="ARBA" id="ARBA00022642"/>
    </source>
</evidence>
<dbReference type="OrthoDB" id="9806724at2"/>
<dbReference type="GO" id="GO:0008734">
    <property type="term" value="F:L-aspartate oxidase activity"/>
    <property type="evidence" value="ECO:0007669"/>
    <property type="project" value="UniProtKB-UniRule"/>
</dbReference>
<dbReference type="Pfam" id="PF02910">
    <property type="entry name" value="Succ_DH_flav_C"/>
    <property type="match status" value="1"/>
</dbReference>
<dbReference type="AlphaFoldDB" id="A0A2R8CE04"/>
<feature type="domain" description="Fumarate reductase/succinate dehydrogenase flavoprotein-like C-terminal" evidence="13">
    <location>
        <begin position="456"/>
        <end position="510"/>
    </location>
</feature>
<evidence type="ECO:0000259" key="12">
    <source>
        <dbReference type="Pfam" id="PF00890"/>
    </source>
</evidence>
<name>A0A2R8CE04_9RHOB</name>
<dbReference type="PRINTS" id="PR00368">
    <property type="entry name" value="FADPNR"/>
</dbReference>
<evidence type="ECO:0000313" key="14">
    <source>
        <dbReference type="EMBL" id="SPJ30599.1"/>
    </source>
</evidence>
<dbReference type="EC" id="1.4.3.16" evidence="4 10"/>
<feature type="domain" description="FAD-dependent oxidoreductase 2 FAD-binding" evidence="12">
    <location>
        <begin position="11"/>
        <end position="377"/>
    </location>
</feature>
<evidence type="ECO:0000256" key="8">
    <source>
        <dbReference type="ARBA" id="ARBA00023002"/>
    </source>
</evidence>
<keyword evidence="8 11" id="KW-0560">Oxidoreductase</keyword>
<comment type="catalytic activity">
    <reaction evidence="9">
        <text>L-aspartate + O2 = iminosuccinate + H2O2</text>
        <dbReference type="Rhea" id="RHEA:25876"/>
        <dbReference type="ChEBI" id="CHEBI:15379"/>
        <dbReference type="ChEBI" id="CHEBI:16240"/>
        <dbReference type="ChEBI" id="CHEBI:29991"/>
        <dbReference type="ChEBI" id="CHEBI:77875"/>
        <dbReference type="EC" id="1.4.3.16"/>
    </reaction>
    <physiologicalReaction direction="left-to-right" evidence="9">
        <dbReference type="Rhea" id="RHEA:25877"/>
    </physiologicalReaction>
</comment>
<dbReference type="FunFam" id="3.90.700.10:FF:000002">
    <property type="entry name" value="L-aspartate oxidase"/>
    <property type="match status" value="1"/>
</dbReference>
<evidence type="ECO:0000256" key="11">
    <source>
        <dbReference type="RuleBase" id="RU362049"/>
    </source>
</evidence>
<keyword evidence="15" id="KW-1185">Reference proteome</keyword>
<evidence type="ECO:0000256" key="5">
    <source>
        <dbReference type="ARBA" id="ARBA00022630"/>
    </source>
</evidence>
<evidence type="ECO:0000256" key="3">
    <source>
        <dbReference type="ARBA" id="ARBA00008562"/>
    </source>
</evidence>
<dbReference type="RefSeq" id="WP_108791217.1">
    <property type="nucleotide sequence ID" value="NZ_ONZG01000012.1"/>
</dbReference>
<evidence type="ECO:0000259" key="13">
    <source>
        <dbReference type="Pfam" id="PF02910"/>
    </source>
</evidence>
<dbReference type="NCBIfam" id="NF005701">
    <property type="entry name" value="PRK07512.1"/>
    <property type="match status" value="1"/>
</dbReference>
<evidence type="ECO:0000256" key="4">
    <source>
        <dbReference type="ARBA" id="ARBA00012173"/>
    </source>
</evidence>
<keyword evidence="6 11" id="KW-0662">Pyridine nucleotide biosynthesis</keyword>
<dbReference type="SUPFAM" id="SSF51905">
    <property type="entry name" value="FAD/NAD(P)-binding domain"/>
    <property type="match status" value="1"/>
</dbReference>
<comment type="similarity">
    <text evidence="3 11">Belongs to the FAD-dependent oxidoreductase 2 family. NadB subfamily.</text>
</comment>
<dbReference type="Proteomes" id="UP000244898">
    <property type="component" value="Unassembled WGS sequence"/>
</dbReference>
<dbReference type="Gene3D" id="3.90.700.10">
    <property type="entry name" value="Succinate dehydrogenase/fumarate reductase flavoprotein, catalytic domain"/>
    <property type="match status" value="1"/>
</dbReference>
<dbReference type="SUPFAM" id="SSF56425">
    <property type="entry name" value="Succinate dehydrogenase/fumarate reductase flavoprotein, catalytic domain"/>
    <property type="match status" value="1"/>
</dbReference>
<gene>
    <name evidence="14" type="primary">nadB</name>
    <name evidence="14" type="ORF">TRM7615_04133</name>
</gene>
<dbReference type="PANTHER" id="PTHR42716">
    <property type="entry name" value="L-ASPARTATE OXIDASE"/>
    <property type="match status" value="1"/>
</dbReference>
<evidence type="ECO:0000256" key="9">
    <source>
        <dbReference type="ARBA" id="ARBA00048305"/>
    </source>
</evidence>
<dbReference type="Gene3D" id="1.20.58.100">
    <property type="entry name" value="Fumarate reductase/succinate dehydrogenase flavoprotein-like, C-terminal domain"/>
    <property type="match status" value="1"/>
</dbReference>
<comment type="subcellular location">
    <subcellularLocation>
        <location evidence="11">Cytoplasm</location>
    </subcellularLocation>
</comment>
<keyword evidence="7 11" id="KW-0274">FAD</keyword>
<dbReference type="InterPro" id="IPR003953">
    <property type="entry name" value="FAD-dep_OxRdtase_2_FAD-bd"/>
</dbReference>
<dbReference type="SUPFAM" id="SSF46977">
    <property type="entry name" value="Succinate dehydrogenase/fumarate reductase flavoprotein C-terminal domain"/>
    <property type="match status" value="1"/>
</dbReference>